<dbReference type="InterPro" id="IPR029044">
    <property type="entry name" value="Nucleotide-diphossugar_trans"/>
</dbReference>
<accession>A0A0X3BR94</accession>
<gene>
    <name evidence="3" type="ORF">MMAB1_2772</name>
</gene>
<feature type="compositionally biased region" description="Pro residues" evidence="1">
    <location>
        <begin position="216"/>
        <end position="229"/>
    </location>
</feature>
<proteinExistence type="predicted"/>
<dbReference type="Proteomes" id="UP000069850">
    <property type="component" value="Chromosome 1"/>
</dbReference>
<dbReference type="InterPro" id="IPR050256">
    <property type="entry name" value="Glycosyltransferase_2"/>
</dbReference>
<dbReference type="InterPro" id="IPR001173">
    <property type="entry name" value="Glyco_trans_2-like"/>
</dbReference>
<feature type="region of interest" description="Disordered" evidence="1">
    <location>
        <begin position="207"/>
        <end position="256"/>
    </location>
</feature>
<evidence type="ECO:0000313" key="3">
    <source>
        <dbReference type="EMBL" id="CVK33985.1"/>
    </source>
</evidence>
<sequence length="256" mass="28272">MVVPAYNEEELIGEVLDGIPDYVAKVYAVNDGSSDRTGEIIDDYARRDPRIVPIHHSPNRGVGAAITSGYKRAVADGMEIAAVMAGDNQMDPAYLPALLDPIVEGRADYTKGNRLINEAYRKGMSPWRSFGNSLLTFLTKIASGYWQMMDPQNGYTAISVKALAELPLDSIYQGYGYCNNLLIWLNICGCRVPRRCDPGPLRPREVQDPLLDLHPPGLPSPPQQLPLPPQDEVHPDGFPTPWRSSTRPGRCSPRSE</sequence>
<dbReference type="Gene3D" id="3.90.550.10">
    <property type="entry name" value="Spore Coat Polysaccharide Biosynthesis Protein SpsA, Chain A"/>
    <property type="match status" value="1"/>
</dbReference>
<dbReference type="PANTHER" id="PTHR48090:SF7">
    <property type="entry name" value="RFBJ PROTEIN"/>
    <property type="match status" value="1"/>
</dbReference>
<feature type="domain" description="Glycosyltransferase 2-like" evidence="2">
    <location>
        <begin position="2"/>
        <end position="165"/>
    </location>
</feature>
<dbReference type="KEGG" id="mema:MMAB1_2772"/>
<reference evidence="3 4" key="1">
    <citation type="submission" date="2016-01" db="EMBL/GenBank/DDBJ databases">
        <authorList>
            <person name="Manzoor S."/>
        </authorList>
    </citation>
    <scope>NUCLEOTIDE SEQUENCE [LARGE SCALE GENOMIC DNA]</scope>
    <source>
        <strain evidence="3">Methanoculleus sp MAB1</strain>
    </source>
</reference>
<evidence type="ECO:0000259" key="2">
    <source>
        <dbReference type="Pfam" id="PF00535"/>
    </source>
</evidence>
<dbReference type="Pfam" id="PF00535">
    <property type="entry name" value="Glycos_transf_2"/>
    <property type="match status" value="1"/>
</dbReference>
<dbReference type="AlphaFoldDB" id="A0A0X3BR94"/>
<dbReference type="EMBL" id="LT158599">
    <property type="protein sequence ID" value="CVK33985.1"/>
    <property type="molecule type" value="Genomic_DNA"/>
</dbReference>
<protein>
    <recommendedName>
        <fullName evidence="2">Glycosyltransferase 2-like domain-containing protein</fullName>
    </recommendedName>
</protein>
<dbReference type="CDD" id="cd04179">
    <property type="entry name" value="DPM_DPG-synthase_like"/>
    <property type="match status" value="1"/>
</dbReference>
<evidence type="ECO:0000256" key="1">
    <source>
        <dbReference type="SAM" id="MobiDB-lite"/>
    </source>
</evidence>
<organism evidence="3 4">
    <name type="scientific">Methanoculleus bourgensis</name>
    <dbReference type="NCBI Taxonomy" id="83986"/>
    <lineage>
        <taxon>Archaea</taxon>
        <taxon>Methanobacteriati</taxon>
        <taxon>Methanobacteriota</taxon>
        <taxon>Stenosarchaea group</taxon>
        <taxon>Methanomicrobia</taxon>
        <taxon>Methanomicrobiales</taxon>
        <taxon>Methanomicrobiaceae</taxon>
        <taxon>Methanoculleus</taxon>
    </lineage>
</organism>
<name>A0A0X3BR94_9EURY</name>
<dbReference type="SUPFAM" id="SSF53448">
    <property type="entry name" value="Nucleotide-diphospho-sugar transferases"/>
    <property type="match status" value="1"/>
</dbReference>
<dbReference type="PANTHER" id="PTHR48090">
    <property type="entry name" value="UNDECAPRENYL-PHOSPHATE 4-DEOXY-4-FORMAMIDO-L-ARABINOSE TRANSFERASE-RELATED"/>
    <property type="match status" value="1"/>
</dbReference>
<evidence type="ECO:0000313" key="4">
    <source>
        <dbReference type="Proteomes" id="UP000069850"/>
    </source>
</evidence>